<evidence type="ECO:0000259" key="9">
    <source>
        <dbReference type="Pfam" id="PF00266"/>
    </source>
</evidence>
<evidence type="ECO:0000256" key="2">
    <source>
        <dbReference type="ARBA" id="ARBA00002824"/>
    </source>
</evidence>
<evidence type="ECO:0000256" key="3">
    <source>
        <dbReference type="ARBA" id="ARBA00010447"/>
    </source>
</evidence>
<comment type="function">
    <text evidence="2 8">Catalyzes the removal of elemental sulfur and selenium atoms from L-cysteine, L-cystine, L-selenocysteine, and L-selenocystine to produce L-alanine.</text>
</comment>
<keyword evidence="4 8" id="KW-0808">Transferase</keyword>
<name>A0ABU1D4M8_9BURK</name>
<sequence>MTAAAPTRETVAEIAGHAGDFPILGRTVHGRRLVYLDNGATTQKPQAVIEAEARYYRESNANIHRGVHWLSQHSTDLYDAGRERVRSLLNAASACEIVFTRGTTEAINLVAASWGRSQLKPGDEILLSGMEHHSNIVPWQLVAEQTGAVIRVIPVTDDGELEMQAYAEMLSERTRLVGVCHVSNALGTVNPVAEIIRMAHACGALVLVDGAQAVAHQSVDVQALDCDFYAFSGHKLYGPTGIGALYGRKQLLDAMPPWQGGGDMIHTVSFERSTYAETPQKFEAGTPNIAGVVGLDAAIAYVQEVGLDTIARHEAALVEYATQALGQIPGLRFIGQARERAGIVSFVLEGIHPHDLGTILDMEGVAIRAGHHCAMPLMTRFGLPGTARASFALYNTQEDIDALVAGLNKARRLFGLEHDA</sequence>
<comment type="similarity">
    <text evidence="3 8">Belongs to the class-V pyridoxal-phosphate-dependent aminotransferase family. Csd subfamily.</text>
</comment>
<dbReference type="InterPro" id="IPR015422">
    <property type="entry name" value="PyrdxlP-dep_Trfase_small"/>
</dbReference>
<dbReference type="InterPro" id="IPR015424">
    <property type="entry name" value="PyrdxlP-dep_Trfase"/>
</dbReference>
<proteinExistence type="inferred from homology"/>
<keyword evidence="11" id="KW-1185">Reference proteome</keyword>
<evidence type="ECO:0000256" key="6">
    <source>
        <dbReference type="ARBA" id="ARBA00050776"/>
    </source>
</evidence>
<dbReference type="InterPro" id="IPR016454">
    <property type="entry name" value="Cysteine_dSase"/>
</dbReference>
<keyword evidence="5 8" id="KW-0663">Pyridoxal phosphate</keyword>
<evidence type="ECO:0000256" key="4">
    <source>
        <dbReference type="ARBA" id="ARBA00022679"/>
    </source>
</evidence>
<evidence type="ECO:0000313" key="10">
    <source>
        <dbReference type="EMBL" id="MDR4125380.1"/>
    </source>
</evidence>
<dbReference type="PROSITE" id="PS00595">
    <property type="entry name" value="AA_TRANSFER_CLASS_5"/>
    <property type="match status" value="1"/>
</dbReference>
<dbReference type="Gene3D" id="3.40.640.10">
    <property type="entry name" value="Type I PLP-dependent aspartate aminotransferase-like (Major domain)"/>
    <property type="match status" value="1"/>
</dbReference>
<dbReference type="InterPro" id="IPR015421">
    <property type="entry name" value="PyrdxlP-dep_Trfase_major"/>
</dbReference>
<dbReference type="CDD" id="cd06453">
    <property type="entry name" value="SufS_like"/>
    <property type="match status" value="1"/>
</dbReference>
<dbReference type="InterPro" id="IPR020578">
    <property type="entry name" value="Aminotrans_V_PyrdxlP_BS"/>
</dbReference>
<dbReference type="PANTHER" id="PTHR43586:SF8">
    <property type="entry name" value="CYSTEINE DESULFURASE 1, CHLOROPLASTIC"/>
    <property type="match status" value="1"/>
</dbReference>
<dbReference type="GO" id="GO:0031071">
    <property type="term" value="F:cysteine desulfurase activity"/>
    <property type="evidence" value="ECO:0007669"/>
    <property type="project" value="UniProtKB-EC"/>
</dbReference>
<accession>A0ABU1D4M8</accession>
<dbReference type="Gene3D" id="3.90.1150.10">
    <property type="entry name" value="Aspartate Aminotransferase, domain 1"/>
    <property type="match status" value="1"/>
</dbReference>
<evidence type="ECO:0000256" key="8">
    <source>
        <dbReference type="RuleBase" id="RU004506"/>
    </source>
</evidence>
<dbReference type="SUPFAM" id="SSF53383">
    <property type="entry name" value="PLP-dependent transferases"/>
    <property type="match status" value="1"/>
</dbReference>
<gene>
    <name evidence="10" type="ORF">Q8947_05195</name>
</gene>
<dbReference type="EMBL" id="JAUZQE010000008">
    <property type="protein sequence ID" value="MDR4125380.1"/>
    <property type="molecule type" value="Genomic_DNA"/>
</dbReference>
<comment type="catalytic activity">
    <reaction evidence="6 8">
        <text>(sulfur carrier)-H + L-cysteine = (sulfur carrier)-SH + L-alanine</text>
        <dbReference type="Rhea" id="RHEA:43892"/>
        <dbReference type="Rhea" id="RHEA-COMP:14737"/>
        <dbReference type="Rhea" id="RHEA-COMP:14739"/>
        <dbReference type="ChEBI" id="CHEBI:29917"/>
        <dbReference type="ChEBI" id="CHEBI:35235"/>
        <dbReference type="ChEBI" id="CHEBI:57972"/>
        <dbReference type="ChEBI" id="CHEBI:64428"/>
        <dbReference type="EC" id="2.8.1.7"/>
    </reaction>
</comment>
<comment type="caution">
    <text evidence="10">The sequence shown here is derived from an EMBL/GenBank/DDBJ whole genome shotgun (WGS) entry which is preliminary data.</text>
</comment>
<dbReference type="InterPro" id="IPR000192">
    <property type="entry name" value="Aminotrans_V_dom"/>
</dbReference>
<evidence type="ECO:0000256" key="5">
    <source>
        <dbReference type="ARBA" id="ARBA00022898"/>
    </source>
</evidence>
<dbReference type="NCBIfam" id="TIGR01979">
    <property type="entry name" value="sufS"/>
    <property type="match status" value="1"/>
</dbReference>
<organism evidence="10 11">
    <name type="scientific">Yanghanlia caeni</name>
    <dbReference type="NCBI Taxonomy" id="3064283"/>
    <lineage>
        <taxon>Bacteria</taxon>
        <taxon>Pseudomonadati</taxon>
        <taxon>Pseudomonadota</taxon>
        <taxon>Betaproteobacteria</taxon>
        <taxon>Burkholderiales</taxon>
        <taxon>Alcaligenaceae</taxon>
        <taxon>Yanghanlia</taxon>
    </lineage>
</organism>
<dbReference type="RefSeq" id="WP_347286621.1">
    <property type="nucleotide sequence ID" value="NZ_JAUZQE010000008.1"/>
</dbReference>
<dbReference type="PIRSF" id="PIRSF005572">
    <property type="entry name" value="NifS"/>
    <property type="match status" value="1"/>
</dbReference>
<comment type="cofactor">
    <cofactor evidence="1 7">
        <name>pyridoxal 5'-phosphate</name>
        <dbReference type="ChEBI" id="CHEBI:597326"/>
    </cofactor>
</comment>
<feature type="domain" description="Aminotransferase class V" evidence="9">
    <location>
        <begin position="34"/>
        <end position="403"/>
    </location>
</feature>
<protein>
    <recommendedName>
        <fullName evidence="8">Cysteine desulfurase</fullName>
        <ecNumber evidence="8">2.8.1.7</ecNumber>
    </recommendedName>
</protein>
<dbReference type="EC" id="2.8.1.7" evidence="8"/>
<dbReference type="PANTHER" id="PTHR43586">
    <property type="entry name" value="CYSTEINE DESULFURASE"/>
    <property type="match status" value="1"/>
</dbReference>
<evidence type="ECO:0000256" key="1">
    <source>
        <dbReference type="ARBA" id="ARBA00001933"/>
    </source>
</evidence>
<dbReference type="InterPro" id="IPR010970">
    <property type="entry name" value="Cys_dSase_SufS"/>
</dbReference>
<evidence type="ECO:0000313" key="11">
    <source>
        <dbReference type="Proteomes" id="UP001232156"/>
    </source>
</evidence>
<evidence type="ECO:0000256" key="7">
    <source>
        <dbReference type="RuleBase" id="RU004504"/>
    </source>
</evidence>
<dbReference type="Pfam" id="PF00266">
    <property type="entry name" value="Aminotran_5"/>
    <property type="match status" value="1"/>
</dbReference>
<reference evidence="10 11" key="1">
    <citation type="submission" date="2023-08" db="EMBL/GenBank/DDBJ databases">
        <title>Alcaligenaceae gen. nov., a novel taxon isolated from the sludge of Yixing Pesticide Factory.</title>
        <authorList>
            <person name="Ruan L."/>
        </authorList>
    </citation>
    <scope>NUCLEOTIDE SEQUENCE [LARGE SCALE GENOMIC DNA]</scope>
    <source>
        <strain evidence="10 11">LG-2</strain>
    </source>
</reference>
<dbReference type="Proteomes" id="UP001232156">
    <property type="component" value="Unassembled WGS sequence"/>
</dbReference>